<gene>
    <name evidence="1" type="ORF">CS063_12165</name>
</gene>
<keyword evidence="2" id="KW-1185">Reference proteome</keyword>
<comment type="caution">
    <text evidence="1">The sequence shown here is derived from an EMBL/GenBank/DDBJ whole genome shotgun (WGS) entry which is preliminary data.</text>
</comment>
<dbReference type="Proteomes" id="UP000224460">
    <property type="component" value="Unassembled WGS sequence"/>
</dbReference>
<proteinExistence type="predicted"/>
<sequence length="445" mass="51286">MNARKIRYIKFLMLLINILAVAFPTVCIYITTNRICDFYIAREFIGKVATIPSRPHMILCLTILLLGCLLISFLFREYLFGESNLLKYGSLAFDFILCMTVMVIQHFNYNGILFWVFANIIYYVRDKVKILFMLLAMGIYVGTNYEVLSIQSSLFRFSDYVDYYGTTTQQYLLGIYNILVSLNSIVFILFCIYVIQEQQGVIEQVNSLYAKLTKTNTELQLANEELKQYAVMKEKMGETKERNRLAREIHDTLGHTLTGISAGIDACLTTIEMNPMATKKQLEVISKVTREGIGEVRRSVNQLRPDALERLSLDSALQTMIEDMQSVTKADIQLEYNLGSFRFREDEETTIYRIVQESITNSLRHGKADKIQITIGKRESYIDIEIQDNGIGCQEIKEGFGIRHMQERIQMLHGKVSFKGNKGFLVKAIIPVRWGEEYDESLNCR</sequence>
<reference evidence="1" key="1">
    <citation type="submission" date="2017-10" db="EMBL/GenBank/DDBJ databases">
        <title>Genome sequence of cellulolytic Lachnospiraceae bacterium XHS1971 isolated from hotspring sediment.</title>
        <authorList>
            <person name="Vasudevan G."/>
            <person name="Joshi A.J."/>
            <person name="Hivarkar S."/>
            <person name="Lanjekar V.B."/>
            <person name="Dhakephalkar P.K."/>
            <person name="Dagar S."/>
        </authorList>
    </citation>
    <scope>NUCLEOTIDE SEQUENCE</scope>
    <source>
        <strain evidence="1">XHS1971</strain>
    </source>
</reference>
<keyword evidence="1" id="KW-0808">Transferase</keyword>
<accession>A0AC61DB11</accession>
<dbReference type="EMBL" id="PEDL01000014">
    <property type="protein sequence ID" value="PHV70055.1"/>
    <property type="molecule type" value="Genomic_DNA"/>
</dbReference>
<keyword evidence="1" id="KW-0418">Kinase</keyword>
<evidence type="ECO:0000313" key="1">
    <source>
        <dbReference type="EMBL" id="PHV70055.1"/>
    </source>
</evidence>
<name>A0AC61DB11_9FIRM</name>
<organism evidence="1 2">
    <name type="scientific">Sporanaerobium hydrogeniformans</name>
    <dbReference type="NCBI Taxonomy" id="3072179"/>
    <lineage>
        <taxon>Bacteria</taxon>
        <taxon>Bacillati</taxon>
        <taxon>Bacillota</taxon>
        <taxon>Clostridia</taxon>
        <taxon>Lachnospirales</taxon>
        <taxon>Lachnospiraceae</taxon>
        <taxon>Sporanaerobium</taxon>
    </lineage>
</organism>
<protein>
    <submittedName>
        <fullName evidence="1">Two-component sensor histidine kinase</fullName>
    </submittedName>
</protein>
<evidence type="ECO:0000313" key="2">
    <source>
        <dbReference type="Proteomes" id="UP000224460"/>
    </source>
</evidence>